<dbReference type="AlphaFoldDB" id="A0A9D2XBS5"/>
<gene>
    <name evidence="2" type="ORF">G4P62_020181</name>
</gene>
<protein>
    <submittedName>
        <fullName evidence="2">LOC107374514-like protein</fullName>
    </submittedName>
</protein>
<feature type="compositionally biased region" description="Basic residues" evidence="1">
    <location>
        <begin position="631"/>
        <end position="648"/>
    </location>
</feature>
<evidence type="ECO:0000313" key="3">
    <source>
        <dbReference type="Proteomes" id="UP000822369"/>
    </source>
</evidence>
<feature type="compositionally biased region" description="Pro residues" evidence="1">
    <location>
        <begin position="47"/>
        <end position="70"/>
    </location>
</feature>
<comment type="caution">
    <text evidence="2">The sequence shown here is derived from an EMBL/GenBank/DDBJ whole genome shotgun (WGS) entry which is preliminary data.</text>
</comment>
<proteinExistence type="predicted"/>
<feature type="compositionally biased region" description="Polar residues" evidence="1">
    <location>
        <begin position="655"/>
        <end position="665"/>
    </location>
</feature>
<organism evidence="2 3">
    <name type="scientific">Nothobranchius furzeri</name>
    <name type="common">Turquoise killifish</name>
    <dbReference type="NCBI Taxonomy" id="105023"/>
    <lineage>
        <taxon>Eukaryota</taxon>
        <taxon>Metazoa</taxon>
        <taxon>Chordata</taxon>
        <taxon>Craniata</taxon>
        <taxon>Vertebrata</taxon>
        <taxon>Euteleostomi</taxon>
        <taxon>Actinopterygii</taxon>
        <taxon>Neopterygii</taxon>
        <taxon>Teleostei</taxon>
        <taxon>Neoteleostei</taxon>
        <taxon>Acanthomorphata</taxon>
        <taxon>Ovalentaria</taxon>
        <taxon>Atherinomorphae</taxon>
        <taxon>Cyprinodontiformes</taxon>
        <taxon>Nothobranchiidae</taxon>
        <taxon>Nothobranchius</taxon>
    </lineage>
</organism>
<dbReference type="EMBL" id="JAAVVJ010038284">
    <property type="protein sequence ID" value="KAF7198708.1"/>
    <property type="molecule type" value="Genomic_DNA"/>
</dbReference>
<feature type="compositionally biased region" description="Basic residues" evidence="1">
    <location>
        <begin position="579"/>
        <end position="592"/>
    </location>
</feature>
<name>A0A9D2XBS5_NOTFU</name>
<reference evidence="2" key="1">
    <citation type="submission" date="2020-03" db="EMBL/GenBank/DDBJ databases">
        <title>Intra-Species Differences in Population Size shape Life History and Genome Evolution.</title>
        <authorList>
            <person name="Willemsen D."/>
            <person name="Cui R."/>
            <person name="Valenzano D.R."/>
        </authorList>
    </citation>
    <scope>NUCLEOTIDE SEQUENCE</scope>
    <source>
        <strain evidence="2">GRZ</strain>
        <tissue evidence="2">Whole</tissue>
    </source>
</reference>
<feature type="compositionally biased region" description="Low complexity" evidence="1">
    <location>
        <begin position="1"/>
        <end position="17"/>
    </location>
</feature>
<sequence>MQRPGGSSAAAGRRPSSQHAGKSPPSVHVRPLTPASTSSSATSSPSASPPPPPPPSPTSPPSPPSPPPPSCRTSKVKMPRVARESLSAAAGVSGQAHSVSLSSGRREGRESPPPAKRTRKVHHTGGSPSSPESPEEEEPLSPRELATTPRPSPSSLLSGFSAAMEQYLEDYRHFLKGVQKSHKQVDNVASKVMRVRRFLNFMAVGALKVWDWTFLSRTEVIVEWVGHLRKCGKKVTTVTFYLRNVYSFMRYFKETLPPQCRLSRTHVTAVMRTILQCIRPLMRDVSIHQMKVKHAKQLRLIPASDLRLCRERCRQTIPGLLEQVEKEPRDQKLRYRLFGYFAALIASIHGHRTGIISNMKVKEVMDARNEYKPGGPGFIINIAEHKTSRFFGYAQVFLKQDEFEWMERWLAVRRTLKPEGNLVFFGATPRPNKNLVRYLQMAWEEMGLAGKPTFTDLRTAVASYAKEKHTPKARQMISMCHDVHTAEKFYSVFFDPFKSSAVRDMFEQATLEDTTQEIQAPLDIPAVVELWLPSGTDSADTSGLLGSLSRGRAGGVRRARRKQRRRATSATKKAVPLTLRRRKTTTLGKRTRATVVVKPHLSKAHSRRRTPRRRPPQRCLDNLLRLDSRSKPRNLRKQQNLSKHKKMSKHENLSKQRSLSQPHLP</sequence>
<dbReference type="SUPFAM" id="SSF56349">
    <property type="entry name" value="DNA breaking-rejoining enzymes"/>
    <property type="match status" value="1"/>
</dbReference>
<dbReference type="GO" id="GO:0003677">
    <property type="term" value="F:DNA binding"/>
    <property type="evidence" value="ECO:0007669"/>
    <property type="project" value="InterPro"/>
</dbReference>
<evidence type="ECO:0000256" key="1">
    <source>
        <dbReference type="SAM" id="MobiDB-lite"/>
    </source>
</evidence>
<feature type="compositionally biased region" description="Low complexity" evidence="1">
    <location>
        <begin position="33"/>
        <end position="46"/>
    </location>
</feature>
<feature type="region of interest" description="Disordered" evidence="1">
    <location>
        <begin position="540"/>
        <end position="665"/>
    </location>
</feature>
<feature type="compositionally biased region" description="Low complexity" evidence="1">
    <location>
        <begin position="541"/>
        <end position="551"/>
    </location>
</feature>
<dbReference type="Proteomes" id="UP000822369">
    <property type="component" value="Unassembled WGS sequence"/>
</dbReference>
<dbReference type="KEGG" id="nfu:107374514"/>
<dbReference type="InterPro" id="IPR011010">
    <property type="entry name" value="DNA_brk_join_enz"/>
</dbReference>
<feature type="compositionally biased region" description="Basic residues" evidence="1">
    <location>
        <begin position="600"/>
        <end position="616"/>
    </location>
</feature>
<feature type="region of interest" description="Disordered" evidence="1">
    <location>
        <begin position="1"/>
        <end position="156"/>
    </location>
</feature>
<evidence type="ECO:0000313" key="2">
    <source>
        <dbReference type="EMBL" id="KAF7198708.1"/>
    </source>
</evidence>
<feature type="compositionally biased region" description="Basic residues" evidence="1">
    <location>
        <begin position="555"/>
        <end position="567"/>
    </location>
</feature>
<accession>A0A9D2XBS5</accession>
<feature type="compositionally biased region" description="Low complexity" evidence="1">
    <location>
        <begin position="568"/>
        <end position="578"/>
    </location>
</feature>